<evidence type="ECO:0000259" key="2">
    <source>
        <dbReference type="Pfam" id="PF25465"/>
    </source>
</evidence>
<dbReference type="PANTHER" id="PTHR35492">
    <property type="entry name" value="TRANSDUCIN/WD40 REPEAT-LIKE SUPERFAMILY PROTEIN"/>
    <property type="match status" value="1"/>
</dbReference>
<organism evidence="3 4">
    <name type="scientific">Asparagus officinalis</name>
    <name type="common">Garden asparagus</name>
    <dbReference type="NCBI Taxonomy" id="4686"/>
    <lineage>
        <taxon>Eukaryota</taxon>
        <taxon>Viridiplantae</taxon>
        <taxon>Streptophyta</taxon>
        <taxon>Embryophyta</taxon>
        <taxon>Tracheophyta</taxon>
        <taxon>Spermatophyta</taxon>
        <taxon>Magnoliopsida</taxon>
        <taxon>Liliopsida</taxon>
        <taxon>Asparagales</taxon>
        <taxon>Asparagaceae</taxon>
        <taxon>Asparagoideae</taxon>
        <taxon>Asparagus</taxon>
    </lineage>
</organism>
<name>A0A5P1E7D0_ASPOF</name>
<keyword evidence="4" id="KW-1185">Reference proteome</keyword>
<feature type="region of interest" description="Disordered" evidence="1">
    <location>
        <begin position="1"/>
        <end position="71"/>
    </location>
</feature>
<feature type="compositionally biased region" description="Polar residues" evidence="1">
    <location>
        <begin position="51"/>
        <end position="64"/>
    </location>
</feature>
<feature type="compositionally biased region" description="Basic and acidic residues" evidence="1">
    <location>
        <begin position="324"/>
        <end position="337"/>
    </location>
</feature>
<dbReference type="AlphaFoldDB" id="A0A5P1E7D0"/>
<dbReference type="InterPro" id="IPR057442">
    <property type="entry name" value="Beta-prop_At4g14310"/>
</dbReference>
<accession>A0A5P1E7D0</accession>
<dbReference type="Proteomes" id="UP000243459">
    <property type="component" value="Chromosome 10"/>
</dbReference>
<dbReference type="InterPro" id="IPR011047">
    <property type="entry name" value="Quinoprotein_ADH-like_sf"/>
</dbReference>
<dbReference type="EMBL" id="CM007390">
    <property type="protein sequence ID" value="ONK57365.1"/>
    <property type="molecule type" value="Genomic_DNA"/>
</dbReference>
<evidence type="ECO:0000256" key="1">
    <source>
        <dbReference type="SAM" id="MobiDB-lite"/>
    </source>
</evidence>
<reference evidence="4" key="1">
    <citation type="journal article" date="2017" name="Nat. Commun.">
        <title>The asparagus genome sheds light on the origin and evolution of a young Y chromosome.</title>
        <authorList>
            <person name="Harkess A."/>
            <person name="Zhou J."/>
            <person name="Xu C."/>
            <person name="Bowers J.E."/>
            <person name="Van der Hulst R."/>
            <person name="Ayyampalayam S."/>
            <person name="Mercati F."/>
            <person name="Riccardi P."/>
            <person name="McKain M.R."/>
            <person name="Kakrana A."/>
            <person name="Tang H."/>
            <person name="Ray J."/>
            <person name="Groenendijk J."/>
            <person name="Arikit S."/>
            <person name="Mathioni S.M."/>
            <person name="Nakano M."/>
            <person name="Shan H."/>
            <person name="Telgmann-Rauber A."/>
            <person name="Kanno A."/>
            <person name="Yue Z."/>
            <person name="Chen H."/>
            <person name="Li W."/>
            <person name="Chen Y."/>
            <person name="Xu X."/>
            <person name="Zhang Y."/>
            <person name="Luo S."/>
            <person name="Chen H."/>
            <person name="Gao J."/>
            <person name="Mao Z."/>
            <person name="Pires J.C."/>
            <person name="Luo M."/>
            <person name="Kudrna D."/>
            <person name="Wing R.A."/>
            <person name="Meyers B.C."/>
            <person name="Yi K."/>
            <person name="Kong H."/>
            <person name="Lavrijsen P."/>
            <person name="Sunseri F."/>
            <person name="Falavigna A."/>
            <person name="Ye Y."/>
            <person name="Leebens-Mack J.H."/>
            <person name="Chen G."/>
        </authorList>
    </citation>
    <scope>NUCLEOTIDE SEQUENCE [LARGE SCALE GENOMIC DNA]</scope>
    <source>
        <strain evidence="4">cv. DH0086</strain>
    </source>
</reference>
<dbReference type="Pfam" id="PF25465">
    <property type="entry name" value="Beta-prop_At4g14310"/>
    <property type="match status" value="1"/>
</dbReference>
<dbReference type="SUPFAM" id="SSF50998">
    <property type="entry name" value="Quinoprotein alcohol dehydrogenase-like"/>
    <property type="match status" value="1"/>
</dbReference>
<dbReference type="PANTHER" id="PTHR35492:SF1">
    <property type="entry name" value="TRANSDUCIN_WD40 REPEAT-LIKE SUPERFAMILY PROTEIN"/>
    <property type="match status" value="1"/>
</dbReference>
<dbReference type="Gramene" id="ONK57365">
    <property type="protein sequence ID" value="ONK57365"/>
    <property type="gene ID" value="A4U43_C10F19340"/>
</dbReference>
<feature type="domain" description="At4g14310 8-bladed propeller" evidence="2">
    <location>
        <begin position="466"/>
        <end position="742"/>
    </location>
</feature>
<protein>
    <recommendedName>
        <fullName evidence="2">At4g14310 8-bladed propeller domain-containing protein</fullName>
    </recommendedName>
</protein>
<evidence type="ECO:0000313" key="4">
    <source>
        <dbReference type="Proteomes" id="UP000243459"/>
    </source>
</evidence>
<dbReference type="InterPro" id="IPR045289">
    <property type="entry name" value="At4g14310-like"/>
</dbReference>
<evidence type="ECO:0000313" key="3">
    <source>
        <dbReference type="EMBL" id="ONK57365.1"/>
    </source>
</evidence>
<dbReference type="OrthoDB" id="1907242at2759"/>
<sequence length="746" mass="81554">MSSPLKERGVSGGNVMASKPNKTLADTIVTGKKNSADDRRNPAALLGLPCSSLSTLRGTPSKPSDLNPKDFGPSGSCLQEKKGNCPILKPNAGKFGGKDRKSGVGSRVSVELALKSTAEMCKDKGYLIANFKSLDLKDCSIVKVSHEINKQGKNSGFIGAVENSGEKGVQAVIKNPSKFQENFVPSDNSVHRISSEIESNKEMLGQSNNQEELKLILYDIQEKIPGSENTVSSVIDGDGTKSGENLEVLIKNRIAFNSKTDSSSFGTSMGSIDENPVGLEFLASVYVDQDNPLTGNQEMDMESPASEANSKSKAMAGLQGSEEIGSKASEKNDDLGDQKNKQAMVVAGEAEESHVGQIYQIGNKVTTGGWFISDGEFALLTHNDNSCSYHDITNSEEKTVYKAPEGAPNYLFSDCWITRGSCGDEYKKYVVAASSGSTLESGFCSWDFYTKKVHAFHVEDTAPDSAENPQWWYIPCESILMSTCSKQKNVSTYDIRDGQLMMNFDVSSPVVGMEYSSPLQWRSNGKVIVAETEALSLWDVNSYAQPLKSIPTSGKRIYCLHVNNTDAEVGGGVRRRSHSSQMAGSDCVFCTEEGIHVVDFRRPSGIAHKIVRPSPNVRTIFSLGESIFIGDKDTRKHPPRSFIHQFSIRQGKLLKAIFFLPDSNNSQSQDSSITQVWGNPYFGMGINSMGLCGFKAIDESFSSDYQYTFQVNERIGPGDLYRPTFDCVGSRVLIISRDRPAMWRYL</sequence>
<gene>
    <name evidence="3" type="ORF">A4U43_C10F19340</name>
</gene>
<proteinExistence type="predicted"/>
<feature type="region of interest" description="Disordered" evidence="1">
    <location>
        <begin position="291"/>
        <end position="337"/>
    </location>
</feature>